<dbReference type="PRINTS" id="PR00080">
    <property type="entry name" value="SDRFAMILY"/>
</dbReference>
<keyword evidence="2" id="KW-0560">Oxidoreductase</keyword>
<evidence type="ECO:0000313" key="4">
    <source>
        <dbReference type="Proteomes" id="UP000324781"/>
    </source>
</evidence>
<reference evidence="3 4" key="1">
    <citation type="submission" date="2016-11" db="EMBL/GenBank/DDBJ databases">
        <authorList>
            <person name="Varghese N."/>
            <person name="Submissions S."/>
        </authorList>
    </citation>
    <scope>NUCLEOTIDE SEQUENCE [LARGE SCALE GENOMIC DNA]</scope>
    <source>
        <strain evidence="3 4">DSM 19027</strain>
    </source>
</reference>
<sequence>MDFSNRTVIVTGAGNGIGRGAALLYAEKGARVVIADIDEPAGVQTAASIKEQGGEALFMKTDVRVEADIIRLMETAYQTYGRIDILINNAGKSRSKSPYELSVEEWDDMINTNLRSVFLCSREAAKYMRRNEEGGAIVNIASTRALMSEPNWEAYAATKGGIVALTHALAASLGKDRIMVNAISPGWIETGDYAKLRPVDHEQHLSGRVGKPEDIARACLYLTDKANDFVTGINLVVDGGMTRKMIYVE</sequence>
<dbReference type="Pfam" id="PF13561">
    <property type="entry name" value="adh_short_C2"/>
    <property type="match status" value="1"/>
</dbReference>
<dbReference type="FunFam" id="3.40.50.720:FF:000084">
    <property type="entry name" value="Short-chain dehydrogenase reductase"/>
    <property type="match status" value="1"/>
</dbReference>
<dbReference type="PROSITE" id="PS00061">
    <property type="entry name" value="ADH_SHORT"/>
    <property type="match status" value="1"/>
</dbReference>
<gene>
    <name evidence="3" type="ORF">SAMN05444373_105014</name>
</gene>
<accession>A0A1M6J1F8</accession>
<dbReference type="Gene3D" id="3.40.50.720">
    <property type="entry name" value="NAD(P)-binding Rossmann-like Domain"/>
    <property type="match status" value="1"/>
</dbReference>
<dbReference type="GO" id="GO:0008206">
    <property type="term" value="P:bile acid metabolic process"/>
    <property type="evidence" value="ECO:0007669"/>
    <property type="project" value="UniProtKB-ARBA"/>
</dbReference>
<organism evidence="3 4">
    <name type="scientific">Thermoclostridium caenicola</name>
    <dbReference type="NCBI Taxonomy" id="659425"/>
    <lineage>
        <taxon>Bacteria</taxon>
        <taxon>Bacillati</taxon>
        <taxon>Bacillota</taxon>
        <taxon>Clostridia</taxon>
        <taxon>Eubacteriales</taxon>
        <taxon>Oscillospiraceae</taxon>
        <taxon>Thermoclostridium</taxon>
    </lineage>
</organism>
<dbReference type="PANTHER" id="PTHR24321:SF8">
    <property type="entry name" value="ESTRADIOL 17-BETA-DEHYDROGENASE 8-RELATED"/>
    <property type="match status" value="1"/>
</dbReference>
<dbReference type="PANTHER" id="PTHR24321">
    <property type="entry name" value="DEHYDROGENASES, SHORT CHAIN"/>
    <property type="match status" value="1"/>
</dbReference>
<evidence type="ECO:0000256" key="2">
    <source>
        <dbReference type="ARBA" id="ARBA00023002"/>
    </source>
</evidence>
<comment type="similarity">
    <text evidence="1">Belongs to the short-chain dehydrogenases/reductases (SDR) family.</text>
</comment>
<keyword evidence="4" id="KW-1185">Reference proteome</keyword>
<evidence type="ECO:0008006" key="5">
    <source>
        <dbReference type="Google" id="ProtNLM"/>
    </source>
</evidence>
<dbReference type="InterPro" id="IPR036291">
    <property type="entry name" value="NAD(P)-bd_dom_sf"/>
</dbReference>
<dbReference type="EMBL" id="FQZP01000050">
    <property type="protein sequence ID" value="SHJ40528.1"/>
    <property type="molecule type" value="Genomic_DNA"/>
</dbReference>
<dbReference type="InterPro" id="IPR020904">
    <property type="entry name" value="Sc_DH/Rdtase_CS"/>
</dbReference>
<dbReference type="SUPFAM" id="SSF51735">
    <property type="entry name" value="NAD(P)-binding Rossmann-fold domains"/>
    <property type="match status" value="1"/>
</dbReference>
<dbReference type="AlphaFoldDB" id="A0A1M6J1F8"/>
<dbReference type="GO" id="GO:0016491">
    <property type="term" value="F:oxidoreductase activity"/>
    <property type="evidence" value="ECO:0007669"/>
    <property type="project" value="UniProtKB-KW"/>
</dbReference>
<dbReference type="Proteomes" id="UP000324781">
    <property type="component" value="Unassembled WGS sequence"/>
</dbReference>
<evidence type="ECO:0000313" key="3">
    <source>
        <dbReference type="EMBL" id="SHJ40528.1"/>
    </source>
</evidence>
<dbReference type="OrthoDB" id="9803333at2"/>
<dbReference type="InterPro" id="IPR002347">
    <property type="entry name" value="SDR_fam"/>
</dbReference>
<dbReference type="RefSeq" id="WP_149679382.1">
    <property type="nucleotide sequence ID" value="NZ_FQZP01000050.1"/>
</dbReference>
<dbReference type="NCBIfam" id="NF005559">
    <property type="entry name" value="PRK07231.1"/>
    <property type="match status" value="1"/>
</dbReference>
<dbReference type="PRINTS" id="PR00081">
    <property type="entry name" value="GDHRDH"/>
</dbReference>
<evidence type="ECO:0000256" key="1">
    <source>
        <dbReference type="ARBA" id="ARBA00006484"/>
    </source>
</evidence>
<name>A0A1M6J1F8_9FIRM</name>
<proteinExistence type="inferred from homology"/>
<protein>
    <recommendedName>
        <fullName evidence="5">NAD(P)-dependent dehydrogenase, short-chain alcohol dehydrogenase family</fullName>
    </recommendedName>
</protein>